<dbReference type="AlphaFoldDB" id="A0A830HXS4"/>
<evidence type="ECO:0000313" key="11">
    <source>
        <dbReference type="EMBL" id="GHP12266.1"/>
    </source>
</evidence>
<feature type="domain" description="EF-hand" evidence="10">
    <location>
        <begin position="231"/>
        <end position="266"/>
    </location>
</feature>
<dbReference type="Pfam" id="PF00153">
    <property type="entry name" value="Mito_carr"/>
    <property type="match status" value="3"/>
</dbReference>
<keyword evidence="5" id="KW-0106">Calcium</keyword>
<dbReference type="InterPro" id="IPR018108">
    <property type="entry name" value="MCP_transmembrane"/>
</dbReference>
<keyword evidence="12" id="KW-1185">Reference proteome</keyword>
<dbReference type="GO" id="GO:0055085">
    <property type="term" value="P:transmembrane transport"/>
    <property type="evidence" value="ECO:0007669"/>
    <property type="project" value="InterPro"/>
</dbReference>
<dbReference type="SUPFAM" id="SSF103506">
    <property type="entry name" value="Mitochondrial carrier"/>
    <property type="match status" value="1"/>
</dbReference>
<gene>
    <name evidence="11" type="ORF">PPROV_001099400</name>
</gene>
<dbReference type="InterPro" id="IPR011992">
    <property type="entry name" value="EF-hand-dom_pair"/>
</dbReference>
<reference evidence="11" key="1">
    <citation type="submission" date="2020-10" db="EMBL/GenBank/DDBJ databases">
        <title>Unveiling of a novel bifunctional photoreceptor, Dualchrome1, isolated from a cosmopolitan green alga.</title>
        <authorList>
            <person name="Suzuki S."/>
            <person name="Kawachi M."/>
        </authorList>
    </citation>
    <scope>NUCLEOTIDE SEQUENCE</scope>
    <source>
        <strain evidence="11">NIES 2893</strain>
    </source>
</reference>
<evidence type="ECO:0000256" key="9">
    <source>
        <dbReference type="RuleBase" id="RU000488"/>
    </source>
</evidence>
<feature type="domain" description="EF-hand" evidence="10">
    <location>
        <begin position="202"/>
        <end position="230"/>
    </location>
</feature>
<comment type="similarity">
    <text evidence="9">Belongs to the mitochondrial carrier (TC 2.A.29) family.</text>
</comment>
<comment type="subcellular location">
    <subcellularLocation>
        <location evidence="1">Mitochondrion inner membrane</location>
        <topology evidence="1">Multi-pass membrane protein</topology>
    </subcellularLocation>
</comment>
<keyword evidence="7 8" id="KW-0472">Membrane</keyword>
<keyword evidence="2 9" id="KW-0813">Transport</keyword>
<evidence type="ECO:0000256" key="2">
    <source>
        <dbReference type="ARBA" id="ARBA00022448"/>
    </source>
</evidence>
<dbReference type="InterPro" id="IPR002067">
    <property type="entry name" value="MCP"/>
</dbReference>
<feature type="domain" description="EF-hand" evidence="10">
    <location>
        <begin position="164"/>
        <end position="199"/>
    </location>
</feature>
<evidence type="ECO:0000256" key="7">
    <source>
        <dbReference type="ARBA" id="ARBA00023136"/>
    </source>
</evidence>
<evidence type="ECO:0000256" key="6">
    <source>
        <dbReference type="ARBA" id="ARBA00022989"/>
    </source>
</evidence>
<dbReference type="GO" id="GO:0005743">
    <property type="term" value="C:mitochondrial inner membrane"/>
    <property type="evidence" value="ECO:0007669"/>
    <property type="project" value="UniProtKB-SubCell"/>
</dbReference>
<accession>A0A830HXS4</accession>
<dbReference type="GO" id="GO:0005509">
    <property type="term" value="F:calcium ion binding"/>
    <property type="evidence" value="ECO:0007669"/>
    <property type="project" value="InterPro"/>
</dbReference>
<evidence type="ECO:0000313" key="12">
    <source>
        <dbReference type="Proteomes" id="UP000660262"/>
    </source>
</evidence>
<dbReference type="CDD" id="cd15898">
    <property type="entry name" value="EFh_PI-PLC"/>
    <property type="match status" value="1"/>
</dbReference>
<organism evidence="11 12">
    <name type="scientific">Pycnococcus provasolii</name>
    <dbReference type="NCBI Taxonomy" id="41880"/>
    <lineage>
        <taxon>Eukaryota</taxon>
        <taxon>Viridiplantae</taxon>
        <taxon>Chlorophyta</taxon>
        <taxon>Pseudoscourfieldiophyceae</taxon>
        <taxon>Pseudoscourfieldiales</taxon>
        <taxon>Pycnococcaceae</taxon>
        <taxon>Pycnococcus</taxon>
    </lineage>
</organism>
<comment type="caution">
    <text evidence="11">The sequence shown here is derived from an EMBL/GenBank/DDBJ whole genome shotgun (WGS) entry which is preliminary data.</text>
</comment>
<dbReference type="Pfam" id="PF13499">
    <property type="entry name" value="EF-hand_7"/>
    <property type="match status" value="2"/>
</dbReference>
<keyword evidence="3 8" id="KW-0812">Transmembrane</keyword>
<feature type="repeat" description="Solcar" evidence="8">
    <location>
        <begin position="392"/>
        <end position="475"/>
    </location>
</feature>
<dbReference type="PROSITE" id="PS00018">
    <property type="entry name" value="EF_HAND_1"/>
    <property type="match status" value="3"/>
</dbReference>
<dbReference type="Gene3D" id="1.10.238.10">
    <property type="entry name" value="EF-hand"/>
    <property type="match status" value="1"/>
</dbReference>
<keyword evidence="4" id="KW-0677">Repeat</keyword>
<feature type="repeat" description="Solcar" evidence="8">
    <location>
        <begin position="290"/>
        <end position="374"/>
    </location>
</feature>
<protein>
    <recommendedName>
        <fullName evidence="10">EF-hand domain-containing protein</fullName>
    </recommendedName>
</protein>
<dbReference type="SUPFAM" id="SSF47473">
    <property type="entry name" value="EF-hand"/>
    <property type="match status" value="1"/>
</dbReference>
<dbReference type="InterPro" id="IPR023395">
    <property type="entry name" value="MCP_dom_sf"/>
</dbReference>
<dbReference type="PANTHER" id="PTHR24089">
    <property type="entry name" value="SOLUTE CARRIER FAMILY 25"/>
    <property type="match status" value="1"/>
</dbReference>
<evidence type="ECO:0000259" key="10">
    <source>
        <dbReference type="PROSITE" id="PS50222"/>
    </source>
</evidence>
<dbReference type="EMBL" id="BNJQ01000040">
    <property type="protein sequence ID" value="GHP12266.1"/>
    <property type="molecule type" value="Genomic_DNA"/>
</dbReference>
<evidence type="ECO:0000256" key="1">
    <source>
        <dbReference type="ARBA" id="ARBA00004448"/>
    </source>
</evidence>
<evidence type="ECO:0000256" key="5">
    <source>
        <dbReference type="ARBA" id="ARBA00022837"/>
    </source>
</evidence>
<evidence type="ECO:0000256" key="3">
    <source>
        <dbReference type="ARBA" id="ARBA00022692"/>
    </source>
</evidence>
<evidence type="ECO:0000256" key="4">
    <source>
        <dbReference type="ARBA" id="ARBA00022737"/>
    </source>
</evidence>
<dbReference type="CDD" id="cd00051">
    <property type="entry name" value="EFh"/>
    <property type="match status" value="1"/>
</dbReference>
<dbReference type="Gene3D" id="1.50.40.10">
    <property type="entry name" value="Mitochondrial carrier domain"/>
    <property type="match status" value="1"/>
</dbReference>
<feature type="domain" description="EF-hand" evidence="10">
    <location>
        <begin position="128"/>
        <end position="163"/>
    </location>
</feature>
<name>A0A830HXS4_9CHLO</name>
<dbReference type="PRINTS" id="PR00926">
    <property type="entry name" value="MITOCARRIER"/>
</dbReference>
<dbReference type="OrthoDB" id="270584at2759"/>
<proteinExistence type="inferred from homology"/>
<dbReference type="PROSITE" id="PS50222">
    <property type="entry name" value="EF_HAND_2"/>
    <property type="match status" value="4"/>
</dbReference>
<dbReference type="Proteomes" id="UP000660262">
    <property type="component" value="Unassembled WGS sequence"/>
</dbReference>
<dbReference type="InterPro" id="IPR002048">
    <property type="entry name" value="EF_hand_dom"/>
</dbReference>
<keyword evidence="6" id="KW-1133">Transmembrane helix</keyword>
<evidence type="ECO:0000256" key="8">
    <source>
        <dbReference type="PROSITE-ProRule" id="PRU00282"/>
    </source>
</evidence>
<dbReference type="InterPro" id="IPR018247">
    <property type="entry name" value="EF_Hand_1_Ca_BS"/>
</dbReference>
<feature type="repeat" description="Solcar" evidence="8">
    <location>
        <begin position="484"/>
        <end position="573"/>
    </location>
</feature>
<sequence length="583" mass="62903">MMGIATPPSSAHAHVISFGGSRKHAAVINTNVPPPLASIAQQHANVHQLWGTRCENVVQTIVHRMRRFAKTSQKAARAVVHAHTPTAQGNAPLFFASITSSVAANNPIAGDLAVTTTMKKKGRASGITPASEIKTQFEHFDANGDGTLDFEEVQKACARLRLPSSDEYVAELFEEADDDKDGKINFGEFKKYVHKREKLMSAAFNKIDVDADGTLTLKEALKAVKNIGLPANEADARHMIEILDRNNDGEVTYEEFRDYLCLLPRAQLRSNATWNWLSISSDKVCSAPRSQPFKSLVCGGFAGMCSRIISAPLERARLIIQSRPAGTTSIGGALVSIVNTEGPAGLFRGCGVACMKVVPSTALQFAIFENTKDFFVLRRQEKHMTADLSVPERLLAGGLAGVVATAICAPLDTVRTQMSVPGSGLKPGAGVVDAFKYVNKTFGWRGFYKGLGPTLGSDLVGNAIGFFLYDTFSDMFRNATGRKPSPSEKGLLGGMSACVCMTLTMPLEICMTRMRIQGCGDNPILYKNTVDCLQQIVRKEGAKALFSGAGASYLKVYPQIACVYAVYEVLARVMAIKGLNAYA</sequence>
<dbReference type="SMART" id="SM00054">
    <property type="entry name" value="EFh"/>
    <property type="match status" value="4"/>
</dbReference>
<dbReference type="PROSITE" id="PS50920">
    <property type="entry name" value="SOLCAR"/>
    <property type="match status" value="3"/>
</dbReference>